<comment type="caution">
    <text evidence="1">The sequence shown here is derived from an EMBL/GenBank/DDBJ whole genome shotgun (WGS) entry which is preliminary data.</text>
</comment>
<proteinExistence type="predicted"/>
<evidence type="ECO:0000313" key="1">
    <source>
        <dbReference type="EMBL" id="HIQ78027.1"/>
    </source>
</evidence>
<evidence type="ECO:0000313" key="2">
    <source>
        <dbReference type="Proteomes" id="UP000824262"/>
    </source>
</evidence>
<reference evidence="1" key="2">
    <citation type="journal article" date="2021" name="PeerJ">
        <title>Extensive microbial diversity within the chicken gut microbiome revealed by metagenomics and culture.</title>
        <authorList>
            <person name="Gilroy R."/>
            <person name="Ravi A."/>
            <person name="Getino M."/>
            <person name="Pursley I."/>
            <person name="Horton D.L."/>
            <person name="Alikhan N.F."/>
            <person name="Baker D."/>
            <person name="Gharbi K."/>
            <person name="Hall N."/>
            <person name="Watson M."/>
            <person name="Adriaenssens E.M."/>
            <person name="Foster-Nyarko E."/>
            <person name="Jarju S."/>
            <person name="Secka A."/>
            <person name="Antonio M."/>
            <person name="Oren A."/>
            <person name="Chaudhuri R.R."/>
            <person name="La Ragione R."/>
            <person name="Hildebrand F."/>
            <person name="Pallen M.J."/>
        </authorList>
    </citation>
    <scope>NUCLEOTIDE SEQUENCE</scope>
    <source>
        <strain evidence="1">ChiBcolR7-354</strain>
    </source>
</reference>
<gene>
    <name evidence="1" type="ORF">IAB77_02075</name>
</gene>
<protein>
    <submittedName>
        <fullName evidence="1">CooT family nickel-binding protein</fullName>
    </submittedName>
</protein>
<dbReference type="Pfam" id="PF10133">
    <property type="entry name" value="CooT"/>
    <property type="match status" value="1"/>
</dbReference>
<name>A0A9D0ZCC0_9FIRM</name>
<sequence length="62" mass="6571">MCLSDAFEVSGGERKPLMNYVSGIAVDGEKVVLTDMLGAKKIVTGTLKSVDLTKNVILIETA</sequence>
<dbReference type="InterPro" id="IPR019300">
    <property type="entry name" value="CooT"/>
</dbReference>
<reference evidence="1" key="1">
    <citation type="submission" date="2020-10" db="EMBL/GenBank/DDBJ databases">
        <authorList>
            <person name="Gilroy R."/>
        </authorList>
    </citation>
    <scope>NUCLEOTIDE SEQUENCE</scope>
    <source>
        <strain evidence="1">ChiBcolR7-354</strain>
    </source>
</reference>
<dbReference type="EMBL" id="DVGA01000026">
    <property type="protein sequence ID" value="HIQ78027.1"/>
    <property type="molecule type" value="Genomic_DNA"/>
</dbReference>
<organism evidence="1 2">
    <name type="scientific">Candidatus Scatomorpha intestinavium</name>
    <dbReference type="NCBI Taxonomy" id="2840922"/>
    <lineage>
        <taxon>Bacteria</taxon>
        <taxon>Bacillati</taxon>
        <taxon>Bacillota</taxon>
        <taxon>Clostridia</taxon>
        <taxon>Eubacteriales</taxon>
        <taxon>Candidatus Scatomorpha</taxon>
    </lineage>
</organism>
<dbReference type="AlphaFoldDB" id="A0A9D0ZCC0"/>
<dbReference type="Proteomes" id="UP000824262">
    <property type="component" value="Unassembled WGS sequence"/>
</dbReference>
<accession>A0A9D0ZCC0</accession>